<name>A0ABU0UBJ5_9SPHI</name>
<dbReference type="InterPro" id="IPR008756">
    <property type="entry name" value="Peptidase_M56"/>
</dbReference>
<keyword evidence="1" id="KW-1133">Transmembrane helix</keyword>
<protein>
    <recommendedName>
        <fullName evidence="2">TonB C-terminal domain-containing protein</fullName>
    </recommendedName>
</protein>
<evidence type="ECO:0000259" key="2">
    <source>
        <dbReference type="PROSITE" id="PS52015"/>
    </source>
</evidence>
<keyword evidence="4" id="KW-1185">Reference proteome</keyword>
<feature type="transmembrane region" description="Helical" evidence="1">
    <location>
        <begin position="245"/>
        <end position="264"/>
    </location>
</feature>
<dbReference type="RefSeq" id="WP_307187557.1">
    <property type="nucleotide sequence ID" value="NZ_JAUTBA010000001.1"/>
</dbReference>
<dbReference type="PROSITE" id="PS52015">
    <property type="entry name" value="TONB_CTD"/>
    <property type="match status" value="1"/>
</dbReference>
<feature type="transmembrane region" description="Helical" evidence="1">
    <location>
        <begin position="34"/>
        <end position="51"/>
    </location>
</feature>
<organism evidence="3 4">
    <name type="scientific">Sphingobacterium zeae</name>
    <dbReference type="NCBI Taxonomy" id="1776859"/>
    <lineage>
        <taxon>Bacteria</taxon>
        <taxon>Pseudomonadati</taxon>
        <taxon>Bacteroidota</taxon>
        <taxon>Sphingobacteriia</taxon>
        <taxon>Sphingobacteriales</taxon>
        <taxon>Sphingobacteriaceae</taxon>
        <taxon>Sphingobacterium</taxon>
    </lineage>
</organism>
<dbReference type="InterPro" id="IPR037682">
    <property type="entry name" value="TonB_C"/>
</dbReference>
<dbReference type="PANTHER" id="PTHR33446:SF2">
    <property type="entry name" value="PROTEIN TONB"/>
    <property type="match status" value="1"/>
</dbReference>
<feature type="transmembrane region" description="Helical" evidence="1">
    <location>
        <begin position="85"/>
        <end position="107"/>
    </location>
</feature>
<comment type="caution">
    <text evidence="3">The sequence shown here is derived from an EMBL/GenBank/DDBJ whole genome shotgun (WGS) entry which is preliminary data.</text>
</comment>
<accession>A0ABU0UBJ5</accession>
<keyword evidence="1" id="KW-0812">Transmembrane</keyword>
<dbReference type="Pfam" id="PF05569">
    <property type="entry name" value="Peptidase_M56"/>
    <property type="match status" value="1"/>
</dbReference>
<dbReference type="InterPro" id="IPR051045">
    <property type="entry name" value="TonB-dependent_transducer"/>
</dbReference>
<keyword evidence="1" id="KW-0472">Membrane</keyword>
<evidence type="ECO:0000256" key="1">
    <source>
        <dbReference type="SAM" id="Phobius"/>
    </source>
</evidence>
<dbReference type="Proteomes" id="UP001244640">
    <property type="component" value="Unassembled WGS sequence"/>
</dbReference>
<dbReference type="Gene3D" id="3.30.1150.10">
    <property type="match status" value="1"/>
</dbReference>
<feature type="domain" description="TonB C-terminal" evidence="2">
    <location>
        <begin position="323"/>
        <end position="414"/>
    </location>
</feature>
<gene>
    <name evidence="3" type="ORF">QE382_004198</name>
</gene>
<reference evidence="3 4" key="1">
    <citation type="submission" date="2023-07" db="EMBL/GenBank/DDBJ databases">
        <title>Functional and genomic diversity of the sorghum phyllosphere microbiome.</title>
        <authorList>
            <person name="Shade A."/>
        </authorList>
    </citation>
    <scope>NUCLEOTIDE SEQUENCE [LARGE SCALE GENOMIC DNA]</scope>
    <source>
        <strain evidence="3 4">SORGH_AS_0892</strain>
    </source>
</reference>
<dbReference type="PANTHER" id="PTHR33446">
    <property type="entry name" value="PROTEIN TONB-RELATED"/>
    <property type="match status" value="1"/>
</dbReference>
<dbReference type="EMBL" id="JAUTBA010000001">
    <property type="protein sequence ID" value="MDQ1152214.1"/>
    <property type="molecule type" value="Genomic_DNA"/>
</dbReference>
<evidence type="ECO:0000313" key="3">
    <source>
        <dbReference type="EMBL" id="MDQ1152214.1"/>
    </source>
</evidence>
<evidence type="ECO:0000313" key="4">
    <source>
        <dbReference type="Proteomes" id="UP001244640"/>
    </source>
</evidence>
<feature type="transmembrane region" description="Helical" evidence="1">
    <location>
        <begin position="6"/>
        <end position="22"/>
    </location>
</feature>
<sequence length="414" mass="47837">MIYLLIVNISLIISFVLYKLIFRRLTFFQWNRIYLIGMALFSLLAPIGIFIELPNIEMVEYQIPHVDLITYMDIAIGGPQEQPIYLIYILTCVYWIGVAFSAGFFIWRGIMLVKTLAQKHDYLSFSFFDKVFIGEAIKNRSTIESHERVHVDQRHSYDLLLIELLKIFNWFNPILYFFQKELKFQHECIADEICSTDRVAYAEMLVAHALQVDQLPLTHEFSNHSFLKKRIMMLFKNKSAGKYKLLYVSILPIILVVLTSTMIFNTSRAKGMVLAVESGVKQVAAFDHQTYPPKQTKRSHLQFNEQLDTISFDRVEVKPAPEGGMQSFMIWIGNNFQFPKQAVEHNVSGMIEVNFIVEIDGSLSHINVKKDLGYGTKEATLKLMESAKRWKPAFVGGRPVRVAYTLPIRLNLAK</sequence>
<dbReference type="SUPFAM" id="SSF74653">
    <property type="entry name" value="TolA/TonB C-terminal domain"/>
    <property type="match status" value="1"/>
</dbReference>
<proteinExistence type="predicted"/>
<dbReference type="Pfam" id="PF03544">
    <property type="entry name" value="TonB_C"/>
    <property type="match status" value="1"/>
</dbReference>